<keyword evidence="1" id="KW-0472">Membrane</keyword>
<dbReference type="EMBL" id="JAOZFE010000002">
    <property type="protein sequence ID" value="MCW0953074.1"/>
    <property type="molecule type" value="Genomic_DNA"/>
</dbReference>
<keyword evidence="3" id="KW-1185">Reference proteome</keyword>
<reference evidence="2 3" key="1">
    <citation type="submission" date="2022-10" db="EMBL/GenBank/DDBJ databases">
        <title>Weissella fermenti sp. nov., isolated from fermented cabbage.</title>
        <authorList>
            <person name="Lee J.K."/>
            <person name="Baek J.H."/>
            <person name="Choi D.G."/>
            <person name="Kim J.M."/>
            <person name="Jeon C.O."/>
        </authorList>
    </citation>
    <scope>NUCLEOTIDE SEQUENCE [LARGE SCALE GENOMIC DNA]</scope>
    <source>
        <strain evidence="2 3">KACC 18534</strain>
    </source>
</reference>
<evidence type="ECO:0000313" key="2">
    <source>
        <dbReference type="EMBL" id="MCW0953074.1"/>
    </source>
</evidence>
<evidence type="ECO:0000313" key="3">
    <source>
        <dbReference type="Proteomes" id="UP001526225"/>
    </source>
</evidence>
<comment type="caution">
    <text evidence="2">The sequence shown here is derived from an EMBL/GenBank/DDBJ whole genome shotgun (WGS) entry which is preliminary data.</text>
</comment>
<sequence>MIMILMAIFAVLTFVAWLVVPVRKTRLIVGTISALGLILTVGAMTLNFTHHLGMKEVETVETKAIYSAGDPWLPNGIMIAEPLGTAKNHYVMVYRDTKADTTPKAHFKPNQDDLTEATKSHATFKQSAAYKRAEVEVKTTRLEWKNDVVKWLFGTSGQDHTVVSEVATVHVPNDWMVLTQAEAKKMMSQMK</sequence>
<proteinExistence type="predicted"/>
<dbReference type="InterPro" id="IPR032083">
    <property type="entry name" value="DUF4811"/>
</dbReference>
<dbReference type="Proteomes" id="UP001526225">
    <property type="component" value="Unassembled WGS sequence"/>
</dbReference>
<keyword evidence="1" id="KW-1133">Transmembrane helix</keyword>
<protein>
    <submittedName>
        <fullName evidence="2">DUF4811 domain-containing protein</fullName>
    </submittedName>
</protein>
<keyword evidence="1" id="KW-0812">Transmembrane</keyword>
<name>A0ABT3E3S9_9LACO</name>
<accession>A0ABT3E3S9</accession>
<organism evidence="2 3">
    <name type="scientific">Weissella ceti</name>
    <dbReference type="NCBI Taxonomy" id="759620"/>
    <lineage>
        <taxon>Bacteria</taxon>
        <taxon>Bacillati</taxon>
        <taxon>Bacillota</taxon>
        <taxon>Bacilli</taxon>
        <taxon>Lactobacillales</taxon>
        <taxon>Lactobacillaceae</taxon>
        <taxon>Weissella</taxon>
    </lineage>
</organism>
<gene>
    <name evidence="2" type="ORF">OIT44_03175</name>
</gene>
<feature type="transmembrane region" description="Helical" evidence="1">
    <location>
        <begin position="28"/>
        <end position="48"/>
    </location>
</feature>
<dbReference type="RefSeq" id="WP_213408499.1">
    <property type="nucleotide sequence ID" value="NZ_CP074441.1"/>
</dbReference>
<evidence type="ECO:0000256" key="1">
    <source>
        <dbReference type="SAM" id="Phobius"/>
    </source>
</evidence>
<dbReference type="Pfam" id="PF16069">
    <property type="entry name" value="DUF4811"/>
    <property type="match status" value="1"/>
</dbReference>